<comment type="caution">
    <text evidence="2">The sequence shown here is derived from an EMBL/GenBank/DDBJ whole genome shotgun (WGS) entry which is preliminary data.</text>
</comment>
<feature type="region of interest" description="Disordered" evidence="1">
    <location>
        <begin position="1"/>
        <end position="28"/>
    </location>
</feature>
<dbReference type="EMBL" id="JXTC01000224">
    <property type="protein sequence ID" value="PON81127.1"/>
    <property type="molecule type" value="Genomic_DNA"/>
</dbReference>
<organism evidence="2 3">
    <name type="scientific">Trema orientale</name>
    <name type="common">Charcoal tree</name>
    <name type="synonym">Celtis orientalis</name>
    <dbReference type="NCBI Taxonomy" id="63057"/>
    <lineage>
        <taxon>Eukaryota</taxon>
        <taxon>Viridiplantae</taxon>
        <taxon>Streptophyta</taxon>
        <taxon>Embryophyta</taxon>
        <taxon>Tracheophyta</taxon>
        <taxon>Spermatophyta</taxon>
        <taxon>Magnoliopsida</taxon>
        <taxon>eudicotyledons</taxon>
        <taxon>Gunneridae</taxon>
        <taxon>Pentapetalae</taxon>
        <taxon>rosids</taxon>
        <taxon>fabids</taxon>
        <taxon>Rosales</taxon>
        <taxon>Cannabaceae</taxon>
        <taxon>Trema</taxon>
    </lineage>
</organism>
<protein>
    <submittedName>
        <fullName evidence="2">Uncharacterized protein</fullName>
    </submittedName>
</protein>
<keyword evidence="3" id="KW-1185">Reference proteome</keyword>
<dbReference type="InParanoid" id="A0A2P5E6E8"/>
<evidence type="ECO:0000313" key="2">
    <source>
        <dbReference type="EMBL" id="PON81127.1"/>
    </source>
</evidence>
<proteinExistence type="predicted"/>
<gene>
    <name evidence="2" type="ORF">TorRG33x02_230860</name>
</gene>
<reference evidence="3" key="1">
    <citation type="submission" date="2016-06" db="EMBL/GenBank/DDBJ databases">
        <title>Parallel loss of symbiosis genes in relatives of nitrogen-fixing non-legume Parasponia.</title>
        <authorList>
            <person name="Van Velzen R."/>
            <person name="Holmer R."/>
            <person name="Bu F."/>
            <person name="Rutten L."/>
            <person name="Van Zeijl A."/>
            <person name="Liu W."/>
            <person name="Santuari L."/>
            <person name="Cao Q."/>
            <person name="Sharma T."/>
            <person name="Shen D."/>
            <person name="Roswanjaya Y."/>
            <person name="Wardhani T."/>
            <person name="Kalhor M.S."/>
            <person name="Jansen J."/>
            <person name="Van den Hoogen J."/>
            <person name="Gungor B."/>
            <person name="Hartog M."/>
            <person name="Hontelez J."/>
            <person name="Verver J."/>
            <person name="Yang W.-C."/>
            <person name="Schijlen E."/>
            <person name="Repin R."/>
            <person name="Schilthuizen M."/>
            <person name="Schranz E."/>
            <person name="Heidstra R."/>
            <person name="Miyata K."/>
            <person name="Fedorova E."/>
            <person name="Kohlen W."/>
            <person name="Bisseling T."/>
            <person name="Smit S."/>
            <person name="Geurts R."/>
        </authorList>
    </citation>
    <scope>NUCLEOTIDE SEQUENCE [LARGE SCALE GENOMIC DNA]</scope>
    <source>
        <strain evidence="3">cv. RG33-2</strain>
    </source>
</reference>
<evidence type="ECO:0000256" key="1">
    <source>
        <dbReference type="SAM" id="MobiDB-lite"/>
    </source>
</evidence>
<evidence type="ECO:0000313" key="3">
    <source>
        <dbReference type="Proteomes" id="UP000237000"/>
    </source>
</evidence>
<name>A0A2P5E6E8_TREOI</name>
<dbReference type="Proteomes" id="UP000237000">
    <property type="component" value="Unassembled WGS sequence"/>
</dbReference>
<accession>A0A2P5E6E8</accession>
<sequence length="116" mass="13572">MVERRSEKRHHATELSADNRPCDDKNGGSKNSVANLLHDFILIYLYEFRLRPPIPTKNRRQKKRLMVERRSEKRHHATELPADNRPCDDKNGGSKNSVANLLHDFILICDFIMLHI</sequence>
<dbReference type="AlphaFoldDB" id="A0A2P5E6E8"/>
<feature type="region of interest" description="Disordered" evidence="1">
    <location>
        <begin position="57"/>
        <end position="91"/>
    </location>
</feature>